<dbReference type="eggNOG" id="KOG0017">
    <property type="taxonomic scope" value="Eukaryota"/>
</dbReference>
<keyword evidence="2" id="KW-0479">Metal-binding</keyword>
<dbReference type="EnsemblMetazoa" id="Aqu2.1.05990_001">
    <property type="protein sequence ID" value="Aqu2.1.05990_001"/>
    <property type="gene ID" value="Aqu2.1.05990"/>
</dbReference>
<evidence type="ECO:0000256" key="4">
    <source>
        <dbReference type="ARBA" id="ARBA00022801"/>
    </source>
</evidence>
<proteinExistence type="predicted"/>
<evidence type="ECO:0000256" key="3">
    <source>
        <dbReference type="ARBA" id="ARBA00022759"/>
    </source>
</evidence>
<accession>A0A1X7SV83</accession>
<dbReference type="STRING" id="400682.A0A1X7SV83"/>
<dbReference type="InterPro" id="IPR057670">
    <property type="entry name" value="SH3_retrovirus"/>
</dbReference>
<evidence type="ECO:0000256" key="6">
    <source>
        <dbReference type="ARBA" id="ARBA00022908"/>
    </source>
</evidence>
<organism evidence="12">
    <name type="scientific">Amphimedon queenslandica</name>
    <name type="common">Sponge</name>
    <dbReference type="NCBI Taxonomy" id="400682"/>
    <lineage>
        <taxon>Eukaryota</taxon>
        <taxon>Metazoa</taxon>
        <taxon>Porifera</taxon>
        <taxon>Demospongiae</taxon>
        <taxon>Heteroscleromorpha</taxon>
        <taxon>Haplosclerida</taxon>
        <taxon>Niphatidae</taxon>
        <taxon>Amphimedon</taxon>
    </lineage>
</organism>
<dbReference type="InParanoid" id="A0A1X7SV83"/>
<evidence type="ECO:0000256" key="8">
    <source>
        <dbReference type="ARBA" id="ARBA00022932"/>
    </source>
</evidence>
<keyword evidence="5" id="KW-0460">Magnesium</keyword>
<keyword evidence="1" id="KW-0540">Nuclease</keyword>
<feature type="domain" description="Retroviral polymerase SH3-like" evidence="11">
    <location>
        <begin position="62"/>
        <end position="122"/>
    </location>
</feature>
<evidence type="ECO:0000313" key="12">
    <source>
        <dbReference type="EnsemblMetazoa" id="Aqu2.1.05990_001"/>
    </source>
</evidence>
<keyword evidence="8" id="KW-0808">Transferase</keyword>
<keyword evidence="4" id="KW-0378">Hydrolase</keyword>
<dbReference type="Pfam" id="PF25597">
    <property type="entry name" value="SH3_retrovirus"/>
    <property type="match status" value="1"/>
</dbReference>
<evidence type="ECO:0000256" key="10">
    <source>
        <dbReference type="SAM" id="MobiDB-lite"/>
    </source>
</evidence>
<dbReference type="PANTHER" id="PTHR42648">
    <property type="entry name" value="TRANSPOSASE, PUTATIVE-RELATED"/>
    <property type="match status" value="1"/>
</dbReference>
<reference evidence="12" key="1">
    <citation type="submission" date="2017-05" db="UniProtKB">
        <authorList>
            <consortium name="EnsemblMetazoa"/>
        </authorList>
    </citation>
    <scope>IDENTIFICATION</scope>
</reference>
<dbReference type="GO" id="GO:0004519">
    <property type="term" value="F:endonuclease activity"/>
    <property type="evidence" value="ECO:0007669"/>
    <property type="project" value="UniProtKB-KW"/>
</dbReference>
<sequence>MEAAQSMMSQARLSKSFWAEAVATATYLRNRMVTTALKNGLTPYYLWSGKKPDLSNIRTFGCMVYSHIPEGQRRKLDMKANKLRFVGYTESTSNYKVWDEVKRRCYVRHDLIFNEDDFGETNNVVEKEGLEVENEEPIGTISSSDNRQREDPSQEELPSEQQPLLPQHEDSLPQSQPESSNETQPEPRRSERSRKPPTRYGRDDFADKACHFAHQA</sequence>
<dbReference type="GO" id="GO:0006310">
    <property type="term" value="P:DNA recombination"/>
    <property type="evidence" value="ECO:0007669"/>
    <property type="project" value="UniProtKB-KW"/>
</dbReference>
<feature type="region of interest" description="Disordered" evidence="10">
    <location>
        <begin position="126"/>
        <end position="216"/>
    </location>
</feature>
<evidence type="ECO:0000256" key="1">
    <source>
        <dbReference type="ARBA" id="ARBA00022722"/>
    </source>
</evidence>
<evidence type="ECO:0000256" key="2">
    <source>
        <dbReference type="ARBA" id="ARBA00022723"/>
    </source>
</evidence>
<protein>
    <recommendedName>
        <fullName evidence="11">Retroviral polymerase SH3-like domain-containing protein</fullName>
    </recommendedName>
</protein>
<dbReference type="GO" id="GO:0003964">
    <property type="term" value="F:RNA-directed DNA polymerase activity"/>
    <property type="evidence" value="ECO:0007669"/>
    <property type="project" value="UniProtKB-KW"/>
</dbReference>
<evidence type="ECO:0000259" key="11">
    <source>
        <dbReference type="Pfam" id="PF25597"/>
    </source>
</evidence>
<keyword evidence="8" id="KW-0239">DNA-directed DNA polymerase</keyword>
<dbReference type="GO" id="GO:0003887">
    <property type="term" value="F:DNA-directed DNA polymerase activity"/>
    <property type="evidence" value="ECO:0007669"/>
    <property type="project" value="UniProtKB-KW"/>
</dbReference>
<keyword evidence="8" id="KW-0548">Nucleotidyltransferase</keyword>
<dbReference type="GO" id="GO:0015074">
    <property type="term" value="P:DNA integration"/>
    <property type="evidence" value="ECO:0007669"/>
    <property type="project" value="UniProtKB-KW"/>
</dbReference>
<feature type="compositionally biased region" description="Basic and acidic residues" evidence="10">
    <location>
        <begin position="185"/>
        <end position="210"/>
    </location>
</feature>
<dbReference type="InterPro" id="IPR039537">
    <property type="entry name" value="Retrotran_Ty1/copia-like"/>
</dbReference>
<evidence type="ECO:0000256" key="9">
    <source>
        <dbReference type="ARBA" id="ARBA00023172"/>
    </source>
</evidence>
<evidence type="ECO:0000256" key="5">
    <source>
        <dbReference type="ARBA" id="ARBA00022842"/>
    </source>
</evidence>
<name>A0A1X7SV83_AMPQE</name>
<keyword evidence="9" id="KW-0233">DNA recombination</keyword>
<dbReference type="GO" id="GO:0046872">
    <property type="term" value="F:metal ion binding"/>
    <property type="evidence" value="ECO:0007669"/>
    <property type="project" value="UniProtKB-KW"/>
</dbReference>
<keyword evidence="6" id="KW-0229">DNA integration</keyword>
<keyword evidence="3" id="KW-0255">Endonuclease</keyword>
<dbReference type="PANTHER" id="PTHR42648:SF11">
    <property type="entry name" value="TRANSPOSON TY4-P GAG-POL POLYPROTEIN"/>
    <property type="match status" value="1"/>
</dbReference>
<keyword evidence="7" id="KW-0695">RNA-directed DNA polymerase</keyword>
<feature type="compositionally biased region" description="Polar residues" evidence="10">
    <location>
        <begin position="172"/>
        <end position="184"/>
    </location>
</feature>
<dbReference type="AlphaFoldDB" id="A0A1X7SV83"/>
<evidence type="ECO:0000256" key="7">
    <source>
        <dbReference type="ARBA" id="ARBA00022918"/>
    </source>
</evidence>
<dbReference type="GO" id="GO:0016787">
    <property type="term" value="F:hydrolase activity"/>
    <property type="evidence" value="ECO:0007669"/>
    <property type="project" value="UniProtKB-KW"/>
</dbReference>